<dbReference type="Proteomes" id="UP001459204">
    <property type="component" value="Unassembled WGS sequence"/>
</dbReference>
<reference evidence="1 2" key="1">
    <citation type="submission" date="2024-04" db="EMBL/GenBank/DDBJ databases">
        <title>Draft genome sequence of Pseudoxanthomonas putridarboris WD12.</title>
        <authorList>
            <person name="Oh J."/>
        </authorList>
    </citation>
    <scope>NUCLEOTIDE SEQUENCE [LARGE SCALE GENOMIC DNA]</scope>
    <source>
        <strain evidence="1 2">WD12</strain>
    </source>
</reference>
<comment type="caution">
    <text evidence="1">The sequence shown here is derived from an EMBL/GenBank/DDBJ whole genome shotgun (WGS) entry which is preliminary data.</text>
</comment>
<dbReference type="Gene3D" id="3.40.50.2000">
    <property type="entry name" value="Glycogen Phosphorylase B"/>
    <property type="match status" value="2"/>
</dbReference>
<dbReference type="SUPFAM" id="SSF53756">
    <property type="entry name" value="UDP-Glycosyltransferase/glycogen phosphorylase"/>
    <property type="match status" value="1"/>
</dbReference>
<proteinExistence type="predicted"/>
<evidence type="ECO:0000313" key="2">
    <source>
        <dbReference type="Proteomes" id="UP001459204"/>
    </source>
</evidence>
<sequence>MRIFLVAYEFPPIPSPQSLRWAYLVRELCALGHEVRVLTADLPGYGLGGLPEIPEDVLVYRVWPGLLSAGFNFRRTKICKGVPYRRSAFDSTVGLLAEGVRNLPYDELNRKGKFAYWVRFLLRGQTPGVLARKTVAFIRSRVSLKVFPDYRAEWAFWARRKMRSILREFSPDLVVTSHEPAFTLPLGMEAKRLGFRWSADLGDPVAAAYTPPHWVARALDVEREVCCSADLITVTTLRTIEVLMSRHGVGEDHFYLLTQGFDREFRSVNSGSDGIEFDPDRLELVYTGSFYAFRRINALLQAVIETPKTRISIATISPPQDVLQASEAHPEKIRLMGFLPHDEALRLQRKCDVLVNIANDDPMQIPGKIYEYLGAGVSILHIGDGDDAASALIERVGIGVCEKNESSALASRLTLWRNEKLAGRLNNATRRTPGVEPYSWQALAEKFWRHVADMVRA</sequence>
<keyword evidence="2" id="KW-1185">Reference proteome</keyword>
<dbReference type="EMBL" id="JBBWWT010000001">
    <property type="protein sequence ID" value="MEL1262763.1"/>
    <property type="molecule type" value="Genomic_DNA"/>
</dbReference>
<gene>
    <name evidence="1" type="ORF">AAD027_00030</name>
</gene>
<organism evidence="1 2">
    <name type="scientific">Pseudoxanthomonas putridarboris</name>
    <dbReference type="NCBI Taxonomy" id="752605"/>
    <lineage>
        <taxon>Bacteria</taxon>
        <taxon>Pseudomonadati</taxon>
        <taxon>Pseudomonadota</taxon>
        <taxon>Gammaproteobacteria</taxon>
        <taxon>Lysobacterales</taxon>
        <taxon>Lysobacteraceae</taxon>
        <taxon>Pseudoxanthomonas</taxon>
    </lineage>
</organism>
<protein>
    <submittedName>
        <fullName evidence="1">Uncharacterized protein</fullName>
    </submittedName>
</protein>
<name>A0ABU9IUV6_9GAMM</name>
<accession>A0ABU9IUV6</accession>
<dbReference type="RefSeq" id="WP_341723971.1">
    <property type="nucleotide sequence ID" value="NZ_JBBWWT010000001.1"/>
</dbReference>
<evidence type="ECO:0000313" key="1">
    <source>
        <dbReference type="EMBL" id="MEL1262763.1"/>
    </source>
</evidence>